<proteinExistence type="predicted"/>
<evidence type="ECO:0000256" key="1">
    <source>
        <dbReference type="SAM" id="MobiDB-lite"/>
    </source>
</evidence>
<protein>
    <submittedName>
        <fullName evidence="2">Uncharacterized protein</fullName>
    </submittedName>
</protein>
<dbReference type="AlphaFoldDB" id="R7QDG2"/>
<name>R7QDG2_CHOCR</name>
<evidence type="ECO:0000313" key="3">
    <source>
        <dbReference type="Proteomes" id="UP000012073"/>
    </source>
</evidence>
<sequence length="39" mass="4355">MVLLAPHPSSTQYTTCSPRENPRPSWSLSLFSCLCMSLL</sequence>
<organism evidence="2 3">
    <name type="scientific">Chondrus crispus</name>
    <name type="common">Carrageen Irish moss</name>
    <name type="synonym">Polymorpha crispa</name>
    <dbReference type="NCBI Taxonomy" id="2769"/>
    <lineage>
        <taxon>Eukaryota</taxon>
        <taxon>Rhodophyta</taxon>
        <taxon>Florideophyceae</taxon>
        <taxon>Rhodymeniophycidae</taxon>
        <taxon>Gigartinales</taxon>
        <taxon>Gigartinaceae</taxon>
        <taxon>Chondrus</taxon>
    </lineage>
</organism>
<evidence type="ECO:0000313" key="2">
    <source>
        <dbReference type="EMBL" id="CDF36542.1"/>
    </source>
</evidence>
<dbReference type="EMBL" id="HG001785">
    <property type="protein sequence ID" value="CDF36542.1"/>
    <property type="molecule type" value="Genomic_DNA"/>
</dbReference>
<keyword evidence="3" id="KW-1185">Reference proteome</keyword>
<reference evidence="3" key="1">
    <citation type="journal article" date="2013" name="Proc. Natl. Acad. Sci. U.S.A.">
        <title>Genome structure and metabolic features in the red seaweed Chondrus crispus shed light on evolution of the Archaeplastida.</title>
        <authorList>
            <person name="Collen J."/>
            <person name="Porcel B."/>
            <person name="Carre W."/>
            <person name="Ball S.G."/>
            <person name="Chaparro C."/>
            <person name="Tonon T."/>
            <person name="Barbeyron T."/>
            <person name="Michel G."/>
            <person name="Noel B."/>
            <person name="Valentin K."/>
            <person name="Elias M."/>
            <person name="Artiguenave F."/>
            <person name="Arun A."/>
            <person name="Aury J.M."/>
            <person name="Barbosa-Neto J.F."/>
            <person name="Bothwell J.H."/>
            <person name="Bouget F.Y."/>
            <person name="Brillet L."/>
            <person name="Cabello-Hurtado F."/>
            <person name="Capella-Gutierrez S."/>
            <person name="Charrier B."/>
            <person name="Cladiere L."/>
            <person name="Cock J.M."/>
            <person name="Coelho S.M."/>
            <person name="Colleoni C."/>
            <person name="Czjzek M."/>
            <person name="Da Silva C."/>
            <person name="Delage L."/>
            <person name="Denoeud F."/>
            <person name="Deschamps P."/>
            <person name="Dittami S.M."/>
            <person name="Gabaldon T."/>
            <person name="Gachon C.M."/>
            <person name="Groisillier A."/>
            <person name="Herve C."/>
            <person name="Jabbari K."/>
            <person name="Katinka M."/>
            <person name="Kloareg B."/>
            <person name="Kowalczyk N."/>
            <person name="Labadie K."/>
            <person name="Leblanc C."/>
            <person name="Lopez P.J."/>
            <person name="McLachlan D.H."/>
            <person name="Meslet-Cladiere L."/>
            <person name="Moustafa A."/>
            <person name="Nehr Z."/>
            <person name="Nyvall Collen P."/>
            <person name="Panaud O."/>
            <person name="Partensky F."/>
            <person name="Poulain J."/>
            <person name="Rensing S.A."/>
            <person name="Rousvoal S."/>
            <person name="Samson G."/>
            <person name="Symeonidi A."/>
            <person name="Weissenbach J."/>
            <person name="Zambounis A."/>
            <person name="Wincker P."/>
            <person name="Boyen C."/>
        </authorList>
    </citation>
    <scope>NUCLEOTIDE SEQUENCE [LARGE SCALE GENOMIC DNA]</scope>
    <source>
        <strain evidence="3">cv. Stackhouse</strain>
    </source>
</reference>
<dbReference type="Proteomes" id="UP000012073">
    <property type="component" value="Unassembled WGS sequence"/>
</dbReference>
<feature type="region of interest" description="Disordered" evidence="1">
    <location>
        <begin position="1"/>
        <end position="23"/>
    </location>
</feature>
<dbReference type="KEGG" id="ccp:CHC_T00004890001"/>
<dbReference type="GeneID" id="17324087"/>
<dbReference type="Gramene" id="CDF36542">
    <property type="protein sequence ID" value="CDF36542"/>
    <property type="gene ID" value="CHC_T00004890001"/>
</dbReference>
<feature type="compositionally biased region" description="Polar residues" evidence="1">
    <location>
        <begin position="8"/>
        <end position="18"/>
    </location>
</feature>
<accession>R7QDG2</accession>
<gene>
    <name evidence="2" type="ORF">CHC_T00004890001</name>
</gene>
<dbReference type="RefSeq" id="XP_005716361.1">
    <property type="nucleotide sequence ID" value="XM_005716304.1"/>
</dbReference>